<keyword evidence="1" id="KW-0472">Membrane</keyword>
<comment type="caution">
    <text evidence="2">The sequence shown here is derived from an EMBL/GenBank/DDBJ whole genome shotgun (WGS) entry which is preliminary data.</text>
</comment>
<sequence length="100" mass="11216">MLTIAEFVELRRRRRVVTNSLGTAAIVLLAVFLLGFAYFPDQLGGTSVAGVPLSLWLMFSQFAGTWVLVYLYFRLTRTYIQPAADAALTAIDDYRQEHVA</sequence>
<organism evidence="2 3">
    <name type="scientific">Prescottella agglutinans</name>
    <dbReference type="NCBI Taxonomy" id="1644129"/>
    <lineage>
        <taxon>Bacteria</taxon>
        <taxon>Bacillati</taxon>
        <taxon>Actinomycetota</taxon>
        <taxon>Actinomycetes</taxon>
        <taxon>Mycobacteriales</taxon>
        <taxon>Nocardiaceae</taxon>
        <taxon>Prescottella</taxon>
    </lineage>
</organism>
<accession>A0A3S3CXJ8</accession>
<reference evidence="2 3" key="1">
    <citation type="submission" date="2018-11" db="EMBL/GenBank/DDBJ databases">
        <title>Rhodococcus spongicola sp. nov. and Rhodococcus xishaensis sp. nov. from marine sponges.</title>
        <authorList>
            <person name="Li L."/>
            <person name="Lin H.W."/>
        </authorList>
    </citation>
    <scope>NUCLEOTIDE SEQUENCE [LARGE SCALE GENOMIC DNA]</scope>
    <source>
        <strain evidence="2 3">CCTCC AB2014297</strain>
    </source>
</reference>
<dbReference type="Pfam" id="PF04341">
    <property type="entry name" value="DUF485"/>
    <property type="match status" value="1"/>
</dbReference>
<feature type="transmembrane region" description="Helical" evidence="1">
    <location>
        <begin position="51"/>
        <end position="73"/>
    </location>
</feature>
<dbReference type="Proteomes" id="UP000286208">
    <property type="component" value="Unassembled WGS sequence"/>
</dbReference>
<keyword evidence="1" id="KW-0812">Transmembrane</keyword>
<gene>
    <name evidence="2" type="ORF">EGT67_18980</name>
</gene>
<keyword evidence="1" id="KW-1133">Transmembrane helix</keyword>
<dbReference type="AlphaFoldDB" id="A0A3S3CXJ8"/>
<feature type="transmembrane region" description="Helical" evidence="1">
    <location>
        <begin position="21"/>
        <end position="39"/>
    </location>
</feature>
<proteinExistence type="predicted"/>
<evidence type="ECO:0000313" key="3">
    <source>
        <dbReference type="Proteomes" id="UP000286208"/>
    </source>
</evidence>
<evidence type="ECO:0000256" key="1">
    <source>
        <dbReference type="SAM" id="Phobius"/>
    </source>
</evidence>
<dbReference type="RefSeq" id="WP_127917751.1">
    <property type="nucleotide sequence ID" value="NZ_RKLP01000010.1"/>
</dbReference>
<evidence type="ECO:0000313" key="2">
    <source>
        <dbReference type="EMBL" id="RVW08128.1"/>
    </source>
</evidence>
<name>A0A3S3CXJ8_9NOCA</name>
<protein>
    <submittedName>
        <fullName evidence="2">DUF485 domain-containing protein</fullName>
    </submittedName>
</protein>
<keyword evidence="3" id="KW-1185">Reference proteome</keyword>
<dbReference type="InterPro" id="IPR007436">
    <property type="entry name" value="DUF485"/>
</dbReference>
<dbReference type="EMBL" id="RKLP01000010">
    <property type="protein sequence ID" value="RVW08128.1"/>
    <property type="molecule type" value="Genomic_DNA"/>
</dbReference>
<dbReference type="OrthoDB" id="4381016at2"/>